<dbReference type="Gene3D" id="1.20.1520.10">
    <property type="entry name" value="ADP-ribosylation factor-like 2-binding protein, domain"/>
    <property type="match status" value="1"/>
</dbReference>
<dbReference type="SMART" id="SM00726">
    <property type="entry name" value="UIM"/>
    <property type="match status" value="1"/>
</dbReference>
<evidence type="ECO:0000259" key="11">
    <source>
        <dbReference type="Pfam" id="PF11527"/>
    </source>
</evidence>
<dbReference type="PANTHER" id="PTHR21532">
    <property type="entry name" value="PHOSPHODIESTERASE HL"/>
    <property type="match status" value="1"/>
</dbReference>
<name>A0A7J6NC33_PEROL</name>
<keyword evidence="8" id="KW-0966">Cell projection</keyword>
<evidence type="ECO:0000256" key="7">
    <source>
        <dbReference type="ARBA" id="ARBA00023069"/>
    </source>
</evidence>
<feature type="region of interest" description="Disordered" evidence="10">
    <location>
        <begin position="228"/>
        <end position="247"/>
    </location>
</feature>
<evidence type="ECO:0000256" key="3">
    <source>
        <dbReference type="ARBA" id="ARBA00007460"/>
    </source>
</evidence>
<gene>
    <name evidence="12" type="ORF">FOZ60_012103</name>
</gene>
<dbReference type="InterPro" id="IPR038888">
    <property type="entry name" value="CFAP36"/>
</dbReference>
<dbReference type="PANTHER" id="PTHR21532:SF0">
    <property type="entry name" value="CILIA- AND FLAGELLA-ASSOCIATED PROTEIN 36"/>
    <property type="match status" value="1"/>
</dbReference>
<comment type="caution">
    <text evidence="12">The sequence shown here is derived from an EMBL/GenBank/DDBJ whole genome shotgun (WGS) entry which is preliminary data.</text>
</comment>
<feature type="region of interest" description="Disordered" evidence="10">
    <location>
        <begin position="266"/>
        <end position="312"/>
    </location>
</feature>
<evidence type="ECO:0000313" key="12">
    <source>
        <dbReference type="EMBL" id="KAF4681423.1"/>
    </source>
</evidence>
<dbReference type="AlphaFoldDB" id="A0A7J6NC33"/>
<dbReference type="Pfam" id="PF11527">
    <property type="entry name" value="ARL2_Bind_BART"/>
    <property type="match status" value="1"/>
</dbReference>
<evidence type="ECO:0000256" key="4">
    <source>
        <dbReference type="ARBA" id="ARBA00021815"/>
    </source>
</evidence>
<protein>
    <recommendedName>
        <fullName evidence="4">Cilia- and flagella-associated protein 36</fullName>
    </recommendedName>
    <alternativeName>
        <fullName evidence="9">Coiled-coil domain-containing protein 104</fullName>
    </alternativeName>
</protein>
<comment type="similarity">
    <text evidence="3">Belongs to the CFAP36 family.</text>
</comment>
<feature type="domain" description="BART" evidence="11">
    <location>
        <begin position="13"/>
        <end position="125"/>
    </location>
</feature>
<dbReference type="GO" id="GO:0097546">
    <property type="term" value="C:ciliary base"/>
    <property type="evidence" value="ECO:0007669"/>
    <property type="project" value="TreeGrafter"/>
</dbReference>
<dbReference type="OrthoDB" id="441328at2759"/>
<evidence type="ECO:0000256" key="9">
    <source>
        <dbReference type="ARBA" id="ARBA00031593"/>
    </source>
</evidence>
<organism evidence="12 13">
    <name type="scientific">Perkinsus olseni</name>
    <name type="common">Perkinsus atlanticus</name>
    <dbReference type="NCBI Taxonomy" id="32597"/>
    <lineage>
        <taxon>Eukaryota</taxon>
        <taxon>Sar</taxon>
        <taxon>Alveolata</taxon>
        <taxon>Perkinsozoa</taxon>
        <taxon>Perkinsea</taxon>
        <taxon>Perkinsida</taxon>
        <taxon>Perkinsidae</taxon>
        <taxon>Perkinsus</taxon>
    </lineage>
</organism>
<evidence type="ECO:0000256" key="10">
    <source>
        <dbReference type="SAM" id="MobiDB-lite"/>
    </source>
</evidence>
<keyword evidence="5" id="KW-0963">Cytoplasm</keyword>
<dbReference type="Proteomes" id="UP000541610">
    <property type="component" value="Unassembled WGS sequence"/>
</dbReference>
<keyword evidence="7" id="KW-0969">Cilium</keyword>
<dbReference type="InterPro" id="IPR042541">
    <property type="entry name" value="BART_sf"/>
</dbReference>
<sequence length="524" mass="59273">MAEASSSANTTVEWLRDYIVQCMQSPSWTIPLGEFIDEHCMKFEDTPENKLEYTQIHSQFRDLVDRLLEEHLAELSINRDLFAQVFLDAVDEDDDCGIVLRRLIASEDFLHFKELMLSRRRELEQGGSAIMMTEIALTTRKTNCSKKHYGRVFGWRIKKKGLHSSEEEEIQRAIELSLLEHQNDTIEDAPPDPGGDSKRSDARHLAMIAHEGNFPASIEPDRNVVADASEVEPSNDSGTLNRGRPTKEEIEARAEHLRRQRELFKARMASDGQRHDRSIPNVVDASVAETRSSPPNGIGEDAEADDDGVRGSDLRKQLTSSLMKARSRQGESCFAMSAGHWSSSLGRSHKGVTATEGEIESSWAALLASEEESNRVRETQRWCTRHRHKKGKRIPAVPAHRRSCPELISQPLNAAADDRRCIVKADFQRRGTLKAVWRRKLFAHDIEEPPSWEATTAVEKDRWDPQPFRLPRLETLRATLPRELASTDQGYPNSVLGYYKSVKKQGDEVVEAAARNPDVRAPLV</sequence>
<evidence type="ECO:0000256" key="8">
    <source>
        <dbReference type="ARBA" id="ARBA00023273"/>
    </source>
</evidence>
<accession>A0A7J6NC33</accession>
<evidence type="ECO:0000256" key="6">
    <source>
        <dbReference type="ARBA" id="ARBA00023054"/>
    </source>
</evidence>
<comment type="subcellular location">
    <subcellularLocation>
        <location evidence="1">Cell projection</location>
        <location evidence="1">Cilium</location>
    </subcellularLocation>
    <subcellularLocation>
        <location evidence="2">Cytoplasm</location>
    </subcellularLocation>
</comment>
<evidence type="ECO:0000256" key="2">
    <source>
        <dbReference type="ARBA" id="ARBA00004496"/>
    </source>
</evidence>
<dbReference type="InterPro" id="IPR003903">
    <property type="entry name" value="UIM_dom"/>
</dbReference>
<dbReference type="PROSITE" id="PS50330">
    <property type="entry name" value="UIM"/>
    <property type="match status" value="1"/>
</dbReference>
<dbReference type="EMBL" id="JABANP010000517">
    <property type="protein sequence ID" value="KAF4681423.1"/>
    <property type="molecule type" value="Genomic_DNA"/>
</dbReference>
<evidence type="ECO:0000256" key="5">
    <source>
        <dbReference type="ARBA" id="ARBA00022490"/>
    </source>
</evidence>
<dbReference type="GO" id="GO:0005930">
    <property type="term" value="C:axoneme"/>
    <property type="evidence" value="ECO:0007669"/>
    <property type="project" value="TreeGrafter"/>
</dbReference>
<evidence type="ECO:0000256" key="1">
    <source>
        <dbReference type="ARBA" id="ARBA00004138"/>
    </source>
</evidence>
<reference evidence="12 13" key="1">
    <citation type="submission" date="2020-04" db="EMBL/GenBank/DDBJ databases">
        <title>Perkinsus olseni comparative genomics.</title>
        <authorList>
            <person name="Bogema D.R."/>
        </authorList>
    </citation>
    <scope>NUCLEOTIDE SEQUENCE [LARGE SCALE GENOMIC DNA]</scope>
    <source>
        <strain evidence="12">00978-12</strain>
    </source>
</reference>
<keyword evidence="6" id="KW-0175">Coiled coil</keyword>
<dbReference type="InterPro" id="IPR023379">
    <property type="entry name" value="BART_dom"/>
</dbReference>
<evidence type="ECO:0000313" key="13">
    <source>
        <dbReference type="Proteomes" id="UP000541610"/>
    </source>
</evidence>
<proteinExistence type="inferred from homology"/>